<feature type="transmembrane region" description="Helical" evidence="1">
    <location>
        <begin position="7"/>
        <end position="30"/>
    </location>
</feature>
<dbReference type="EMBL" id="JAIWJY010000004">
    <property type="protein sequence ID" value="MDE1206566.1"/>
    <property type="molecule type" value="Genomic_DNA"/>
</dbReference>
<sequence length="219" mass="25253">MELTKKKVVFGVLSVLLIWFFSAIIIDSIYDSSDRGTFGDMFGAVNALFSGLALFGIIVSILIQQKELNLQRLELSDTRKEFKVNRITNILFKQVEYLNNHIKSIKFYTPGLKLKEEYINIDILIPFLINNKPLINSIIEHNTNGIMPVINNVLSVVDSFQKILDSEGGLNEKERRQIKMLFVGNINVHFVTMLELKVEIIKDRECKFKINKLINFLKE</sequence>
<gene>
    <name evidence="2" type="ORF">LCI24_07130</name>
</gene>
<dbReference type="Proteomes" id="UP001149303">
    <property type="component" value="Unassembled WGS sequence"/>
</dbReference>
<name>A0A9X4EUF1_9FLAO</name>
<accession>A0A9X4EUF1</accession>
<dbReference type="AlphaFoldDB" id="A0A9X4EUF1"/>
<organism evidence="2 3">
    <name type="scientific">Tenacibaculum larymnensis</name>
    <dbReference type="NCBI Taxonomy" id="2878201"/>
    <lineage>
        <taxon>Bacteria</taxon>
        <taxon>Pseudomonadati</taxon>
        <taxon>Bacteroidota</taxon>
        <taxon>Flavobacteriia</taxon>
        <taxon>Flavobacteriales</taxon>
        <taxon>Flavobacteriaceae</taxon>
        <taxon>Tenacibaculum</taxon>
    </lineage>
</organism>
<evidence type="ECO:0000313" key="2">
    <source>
        <dbReference type="EMBL" id="MDE1206566.1"/>
    </source>
</evidence>
<evidence type="ECO:0008006" key="4">
    <source>
        <dbReference type="Google" id="ProtNLM"/>
    </source>
</evidence>
<keyword evidence="1" id="KW-0472">Membrane</keyword>
<feature type="transmembrane region" description="Helical" evidence="1">
    <location>
        <begin position="42"/>
        <end position="63"/>
    </location>
</feature>
<comment type="caution">
    <text evidence="2">The sequence shown here is derived from an EMBL/GenBank/DDBJ whole genome shotgun (WGS) entry which is preliminary data.</text>
</comment>
<reference evidence="2" key="1">
    <citation type="submission" date="2021-09" db="EMBL/GenBank/DDBJ databases">
        <authorList>
            <person name="Smyrli M."/>
        </authorList>
    </citation>
    <scope>NUCLEOTIDE SEQUENCE</scope>
    <source>
        <strain evidence="2">LAR25</strain>
    </source>
</reference>
<evidence type="ECO:0000256" key="1">
    <source>
        <dbReference type="SAM" id="Phobius"/>
    </source>
</evidence>
<keyword evidence="1" id="KW-0812">Transmembrane</keyword>
<dbReference type="RefSeq" id="WP_274639755.1">
    <property type="nucleotide sequence ID" value="NZ_JAIWJY010000004.1"/>
</dbReference>
<evidence type="ECO:0000313" key="3">
    <source>
        <dbReference type="Proteomes" id="UP001149303"/>
    </source>
</evidence>
<keyword evidence="3" id="KW-1185">Reference proteome</keyword>
<keyword evidence="1" id="KW-1133">Transmembrane helix</keyword>
<protein>
    <recommendedName>
        <fullName evidence="4">Phage abortive infection protein</fullName>
    </recommendedName>
</protein>
<proteinExistence type="predicted"/>